<evidence type="ECO:0000313" key="1">
    <source>
        <dbReference type="EMBL" id="UPK91703.1"/>
    </source>
</evidence>
<dbReference type="EMBL" id="CP090031">
    <property type="protein sequence ID" value="UPK91703.1"/>
    <property type="molecule type" value="Genomic_DNA"/>
</dbReference>
<dbReference type="Proteomes" id="UP000830768">
    <property type="component" value="Chromosome 2"/>
</dbReference>
<reference evidence="1" key="1">
    <citation type="submission" date="2021-11" db="EMBL/GenBank/DDBJ databases">
        <title>Fusarium solani-melongenae Genome sequencing and assembly.</title>
        <authorList>
            <person name="Xie S."/>
            <person name="Huang L."/>
            <person name="Zhang X."/>
        </authorList>
    </citation>
    <scope>NUCLEOTIDE SEQUENCE</scope>
    <source>
        <strain evidence="1">CRI 24-3</strain>
    </source>
</reference>
<organism evidence="1 2">
    <name type="scientific">Fusarium solani subsp. cucurbitae</name>
    <name type="common">Neocosmosporum cucurbitae</name>
    <dbReference type="NCBI Taxonomy" id="2747967"/>
    <lineage>
        <taxon>Eukaryota</taxon>
        <taxon>Fungi</taxon>
        <taxon>Dikarya</taxon>
        <taxon>Ascomycota</taxon>
        <taxon>Pezizomycotina</taxon>
        <taxon>Sordariomycetes</taxon>
        <taxon>Hypocreomycetidae</taxon>
        <taxon>Hypocreales</taxon>
        <taxon>Nectriaceae</taxon>
        <taxon>Fusarium</taxon>
        <taxon>Fusarium solani species complex</taxon>
    </lineage>
</organism>
<accession>A0ACD3YRW8</accession>
<keyword evidence="2" id="KW-1185">Reference proteome</keyword>
<name>A0ACD3YRW8_FUSSC</name>
<gene>
    <name evidence="1" type="ORF">LCI18_002638</name>
</gene>
<sequence length="211" mass="23299">MIYNAACNTDNLDEAEAVSDEILDAVVETGRPVFDHLAPPPAPGASPSHDLHTLLFPKEYIFSFQTLNGKAEVVRNNSHATDNHVLLGQCGQPFHLNKDDDCNLPTFSTKDIHVVENLVNQGYIARVMVEGKEMCSKAGDVRGEDAAQRELECLWKVTKSPHTAALRVPKLLGLIATPDNSKVVGFLEEYIPVSESCRAIDTRKYRDCLCH</sequence>
<proteinExistence type="predicted"/>
<protein>
    <submittedName>
        <fullName evidence="1">Uncharacterized protein</fullName>
    </submittedName>
</protein>
<evidence type="ECO:0000313" key="2">
    <source>
        <dbReference type="Proteomes" id="UP000830768"/>
    </source>
</evidence>